<evidence type="ECO:0000313" key="3">
    <source>
        <dbReference type="EMBL" id="PWD98110.1"/>
    </source>
</evidence>
<proteinExistence type="predicted"/>
<keyword evidence="3" id="KW-0032">Aminotransferase</keyword>
<reference evidence="3 4" key="1">
    <citation type="submission" date="2018-05" db="EMBL/GenBank/DDBJ databases">
        <title>Marinilabilia rubrum sp. nov., isolated from saltern sediment.</title>
        <authorList>
            <person name="Zhang R."/>
        </authorList>
    </citation>
    <scope>NUCLEOTIDE SEQUENCE [LARGE SCALE GENOMIC DNA]</scope>
    <source>
        <strain evidence="3 4">WTE16</strain>
    </source>
</reference>
<dbReference type="Gene3D" id="3.40.640.10">
    <property type="entry name" value="Type I PLP-dependent aspartate aminotransferase-like (Major domain)"/>
    <property type="match status" value="1"/>
</dbReference>
<protein>
    <submittedName>
        <fullName evidence="3">Aminotransferase class V</fullName>
    </submittedName>
</protein>
<keyword evidence="1" id="KW-0663">Pyridoxal phosphate</keyword>
<organism evidence="3 4">
    <name type="scientific">Marinilabilia rubra</name>
    <dbReference type="NCBI Taxonomy" id="2162893"/>
    <lineage>
        <taxon>Bacteria</taxon>
        <taxon>Pseudomonadati</taxon>
        <taxon>Bacteroidota</taxon>
        <taxon>Bacteroidia</taxon>
        <taxon>Marinilabiliales</taxon>
        <taxon>Marinilabiliaceae</taxon>
        <taxon>Marinilabilia</taxon>
    </lineage>
</organism>
<dbReference type="InterPro" id="IPR015421">
    <property type="entry name" value="PyrdxlP-dep_Trfase_major"/>
</dbReference>
<dbReference type="Proteomes" id="UP000244956">
    <property type="component" value="Unassembled WGS sequence"/>
</dbReference>
<dbReference type="SUPFAM" id="SSF53383">
    <property type="entry name" value="PLP-dependent transferases"/>
    <property type="match status" value="1"/>
</dbReference>
<name>A0A2U2B4W5_9BACT</name>
<dbReference type="PANTHER" id="PTHR43586">
    <property type="entry name" value="CYSTEINE DESULFURASE"/>
    <property type="match status" value="1"/>
</dbReference>
<gene>
    <name evidence="3" type="ORF">DDZ16_17365</name>
</gene>
<dbReference type="InterPro" id="IPR000192">
    <property type="entry name" value="Aminotrans_V_dom"/>
</dbReference>
<dbReference type="GO" id="GO:0008483">
    <property type="term" value="F:transaminase activity"/>
    <property type="evidence" value="ECO:0007669"/>
    <property type="project" value="UniProtKB-KW"/>
</dbReference>
<dbReference type="Gene3D" id="3.90.1150.10">
    <property type="entry name" value="Aspartate Aminotransferase, domain 1"/>
    <property type="match status" value="1"/>
</dbReference>
<evidence type="ECO:0000256" key="1">
    <source>
        <dbReference type="ARBA" id="ARBA00022898"/>
    </source>
</evidence>
<dbReference type="EMBL" id="QEWP01000019">
    <property type="protein sequence ID" value="PWD98110.1"/>
    <property type="molecule type" value="Genomic_DNA"/>
</dbReference>
<dbReference type="PANTHER" id="PTHR43586:SF4">
    <property type="entry name" value="ISOPENICILLIN N EPIMERASE"/>
    <property type="match status" value="1"/>
</dbReference>
<comment type="caution">
    <text evidence="3">The sequence shown here is derived from an EMBL/GenBank/DDBJ whole genome shotgun (WGS) entry which is preliminary data.</text>
</comment>
<keyword evidence="3" id="KW-0808">Transferase</keyword>
<evidence type="ECO:0000259" key="2">
    <source>
        <dbReference type="Pfam" id="PF00266"/>
    </source>
</evidence>
<dbReference type="AlphaFoldDB" id="A0A2U2B4W5"/>
<dbReference type="RefSeq" id="WP_109265753.1">
    <property type="nucleotide sequence ID" value="NZ_QEWP01000019.1"/>
</dbReference>
<sequence length="376" mass="41183">MPHFSNTYFDNGSTSWPKPPEVAEAMSDFLLNGGGTYGRAAYGRVYQTSMMVEECRNEIANLLGVRESANVVFTANATQGINSVLSGLELNDCEVLVSPLEHNAVMRPLEFLKQTRNVTWKFLPASEDGCIIPQKIPQVITPKTKLVIINHQSNVNGLVQPVGEVSGFIGDIPLMLDVTQSLGNTDVKGDLWGADFIAFTGHKGLLGPTGTGGFYVRRSDDLPPFWRGGTGSRSESFEMPLFAPDKYEAGTHNTVGISGLSAAIANKPESNWTKNHLNELITGLKKIKGVRILTADEPDQRGSLFSLVYESLKPSTIARRLYENYHIEIRAGLHCAPQAHRYLSTFPAGAVRIALSPYHSNEDLESLGMVFRDVLD</sequence>
<dbReference type="OrthoDB" id="9804366at2"/>
<evidence type="ECO:0000313" key="4">
    <source>
        <dbReference type="Proteomes" id="UP000244956"/>
    </source>
</evidence>
<accession>A0A2U2B4W5</accession>
<keyword evidence="4" id="KW-1185">Reference proteome</keyword>
<feature type="domain" description="Aminotransferase class V" evidence="2">
    <location>
        <begin position="8"/>
        <end position="367"/>
    </location>
</feature>
<dbReference type="InterPro" id="IPR015422">
    <property type="entry name" value="PyrdxlP-dep_Trfase_small"/>
</dbReference>
<dbReference type="Pfam" id="PF00266">
    <property type="entry name" value="Aminotran_5"/>
    <property type="match status" value="1"/>
</dbReference>
<dbReference type="InterPro" id="IPR015424">
    <property type="entry name" value="PyrdxlP-dep_Trfase"/>
</dbReference>